<dbReference type="STRING" id="1306861.A0A4V6DIT7"/>
<dbReference type="EMBL" id="PJEX01000004">
    <property type="protein sequence ID" value="TKW59836.1"/>
    <property type="molecule type" value="Genomic_DNA"/>
</dbReference>
<comment type="caution">
    <text evidence="1">The sequence shown here is derived from an EMBL/GenBank/DDBJ whole genome shotgun (WGS) entry which is preliminary data.</text>
</comment>
<dbReference type="Proteomes" id="UP000310108">
    <property type="component" value="Unassembled WGS sequence"/>
</dbReference>
<keyword evidence="2" id="KW-1185">Reference proteome</keyword>
<protein>
    <submittedName>
        <fullName evidence="1">Uncharacterized protein</fullName>
    </submittedName>
</protein>
<accession>A0A4V6DIT7</accession>
<proteinExistence type="predicted"/>
<dbReference type="AlphaFoldDB" id="A0A4V6DIT7"/>
<name>A0A4V6DIT7_9PEZI</name>
<gene>
    <name evidence="1" type="ORF">CTA1_1420</name>
</gene>
<organism evidence="1 2">
    <name type="scientific">Colletotrichum tanaceti</name>
    <dbReference type="NCBI Taxonomy" id="1306861"/>
    <lineage>
        <taxon>Eukaryota</taxon>
        <taxon>Fungi</taxon>
        <taxon>Dikarya</taxon>
        <taxon>Ascomycota</taxon>
        <taxon>Pezizomycotina</taxon>
        <taxon>Sordariomycetes</taxon>
        <taxon>Hypocreomycetidae</taxon>
        <taxon>Glomerellales</taxon>
        <taxon>Glomerellaceae</taxon>
        <taxon>Colletotrichum</taxon>
        <taxon>Colletotrichum destructivum species complex</taxon>
    </lineage>
</organism>
<sequence>MNTTCPEYAPYRRVKEALKERDPHRPVVQGLSLLTGWGPSTTYDLLAGNEDIESSHSATRSRTLEAIPVPKRSDLVGAHNDFRISVSTGLRAALHGASVVYHSGATVCRRPPDASAA</sequence>
<evidence type="ECO:0000313" key="1">
    <source>
        <dbReference type="EMBL" id="TKW59836.1"/>
    </source>
</evidence>
<reference evidence="1 2" key="1">
    <citation type="journal article" date="2019" name="PLoS ONE">
        <title>Comparative genome analysis indicates high evolutionary potential of pathogenicity genes in Colletotrichum tanaceti.</title>
        <authorList>
            <person name="Lelwala R.V."/>
            <person name="Korhonen P.K."/>
            <person name="Young N.D."/>
            <person name="Scott J.B."/>
            <person name="Ades P.A."/>
            <person name="Gasser R.B."/>
            <person name="Taylor P.W.J."/>
        </authorList>
    </citation>
    <scope>NUCLEOTIDE SEQUENCE [LARGE SCALE GENOMIC DNA]</scope>
    <source>
        <strain evidence="1">BRIP57314</strain>
    </source>
</reference>
<evidence type="ECO:0000313" key="2">
    <source>
        <dbReference type="Proteomes" id="UP000310108"/>
    </source>
</evidence>